<comment type="caution">
    <text evidence="1">The sequence shown here is derived from an EMBL/GenBank/DDBJ whole genome shotgun (WGS) entry which is preliminary data.</text>
</comment>
<dbReference type="Proteomes" id="UP001055811">
    <property type="component" value="Linkage Group LG06"/>
</dbReference>
<keyword evidence="2" id="KW-1185">Reference proteome</keyword>
<reference evidence="1 2" key="2">
    <citation type="journal article" date="2022" name="Mol. Ecol. Resour.">
        <title>The genomes of chicory, endive, great burdock and yacon provide insights into Asteraceae paleo-polyploidization history and plant inulin production.</title>
        <authorList>
            <person name="Fan W."/>
            <person name="Wang S."/>
            <person name="Wang H."/>
            <person name="Wang A."/>
            <person name="Jiang F."/>
            <person name="Liu H."/>
            <person name="Zhao H."/>
            <person name="Xu D."/>
            <person name="Zhang Y."/>
        </authorList>
    </citation>
    <scope>NUCLEOTIDE SEQUENCE [LARGE SCALE GENOMIC DNA]</scope>
    <source>
        <strain evidence="2">cv. Punajuju</strain>
        <tissue evidence="1">Leaves</tissue>
    </source>
</reference>
<dbReference type="EMBL" id="CM042014">
    <property type="protein sequence ID" value="KAI3722308.1"/>
    <property type="molecule type" value="Genomic_DNA"/>
</dbReference>
<accession>A0ACB9BJW5</accession>
<protein>
    <submittedName>
        <fullName evidence="1">Uncharacterized protein</fullName>
    </submittedName>
</protein>
<reference evidence="2" key="1">
    <citation type="journal article" date="2022" name="Mol. Ecol. Resour.">
        <title>The genomes of chicory, endive, great burdock and yacon provide insights into Asteraceae palaeo-polyploidization history and plant inulin production.</title>
        <authorList>
            <person name="Fan W."/>
            <person name="Wang S."/>
            <person name="Wang H."/>
            <person name="Wang A."/>
            <person name="Jiang F."/>
            <person name="Liu H."/>
            <person name="Zhao H."/>
            <person name="Xu D."/>
            <person name="Zhang Y."/>
        </authorList>
    </citation>
    <scope>NUCLEOTIDE SEQUENCE [LARGE SCALE GENOMIC DNA]</scope>
    <source>
        <strain evidence="2">cv. Punajuju</strain>
    </source>
</reference>
<evidence type="ECO:0000313" key="1">
    <source>
        <dbReference type="EMBL" id="KAI3722308.1"/>
    </source>
</evidence>
<organism evidence="1 2">
    <name type="scientific">Cichorium intybus</name>
    <name type="common">Chicory</name>
    <dbReference type="NCBI Taxonomy" id="13427"/>
    <lineage>
        <taxon>Eukaryota</taxon>
        <taxon>Viridiplantae</taxon>
        <taxon>Streptophyta</taxon>
        <taxon>Embryophyta</taxon>
        <taxon>Tracheophyta</taxon>
        <taxon>Spermatophyta</taxon>
        <taxon>Magnoliopsida</taxon>
        <taxon>eudicotyledons</taxon>
        <taxon>Gunneridae</taxon>
        <taxon>Pentapetalae</taxon>
        <taxon>asterids</taxon>
        <taxon>campanulids</taxon>
        <taxon>Asterales</taxon>
        <taxon>Asteraceae</taxon>
        <taxon>Cichorioideae</taxon>
        <taxon>Cichorieae</taxon>
        <taxon>Cichoriinae</taxon>
        <taxon>Cichorium</taxon>
    </lineage>
</organism>
<gene>
    <name evidence="1" type="ORF">L2E82_33341</name>
</gene>
<sequence>MASLFPVNSTHRPHFVLFPFMSKGHTIPLLHLAQLLANRDITVTVFTTKANRPFIVQSLDWCPEGSIIDLPFPSVVEGIPQGIESTDKLPSMSLFRPFVTATKLMQPHFEQAVDNLSHVTCIVSDGFLSWTLASANKFGIPRITFYGMNSYVGAVSREVASNRLLSGPESDDDLITVTRFPWIKVTRNDFDEPFNQRDPSGPHLDFIMESVIASANSYGLITNSFYELEPLYLDILNRESKPKAWCVGPLCLAVTEPPPKVDRKPKWMKWLDQKLARGCSVLYVAFGSQAEISSKQLEAIAEGLEESLVNFLWVVRKYETSVVDELQERVGERGMIVREWVDQREILKHESVKGFVSHCGWNSVLESICSEVPILAWPMMAEQPLNARMVEEEIKIGLRVETCDGSVKGFVTSEGLKKTVKEFMDGEKGKEVRKKVKEVAEAAKEAMAEGGSSWRTLNELIDELQTVQSKSNAGGEFLIVGFQISSFIHAVTLTHSRYQLQSSRFTQSRFQVFTISGFPIHDFKASSLQFRFTITKLQVFRFSGLRVFNDFRLQVFTISDLVFSSSRVSRSRILDFRRKGQHRISSLSISYSRLQTRLQRGKGAHDSDTISASHLAYLDSASTVSAISGSYLISGRMMNMIEGGGYWS</sequence>
<name>A0ACB9BJW5_CICIN</name>
<proteinExistence type="predicted"/>
<evidence type="ECO:0000313" key="2">
    <source>
        <dbReference type="Proteomes" id="UP001055811"/>
    </source>
</evidence>